<gene>
    <name evidence="12" type="ORF">TrCOL_g6718</name>
</gene>
<feature type="region of interest" description="Disordered" evidence="11">
    <location>
        <begin position="175"/>
        <end position="259"/>
    </location>
</feature>
<keyword evidence="6" id="KW-0963">Cytoplasm</keyword>
<dbReference type="GO" id="GO:0005814">
    <property type="term" value="C:centriole"/>
    <property type="evidence" value="ECO:0007669"/>
    <property type="project" value="UniProtKB-SubCell"/>
</dbReference>
<comment type="similarity">
    <text evidence="4">Belongs to the CEP19 family.</text>
</comment>
<keyword evidence="13" id="KW-1185">Reference proteome</keyword>
<accession>A0A9W7G7S7</accession>
<evidence type="ECO:0000256" key="3">
    <source>
        <dbReference type="ARBA" id="ARBA00004186"/>
    </source>
</evidence>
<feature type="compositionally biased region" description="Basic and acidic residues" evidence="11">
    <location>
        <begin position="102"/>
        <end position="128"/>
    </location>
</feature>
<name>A0A9W7G7S7_9STRA</name>
<dbReference type="OrthoDB" id="2163581at2759"/>
<evidence type="ECO:0000256" key="1">
    <source>
        <dbReference type="ARBA" id="ARBA00004114"/>
    </source>
</evidence>
<evidence type="ECO:0000313" key="12">
    <source>
        <dbReference type="EMBL" id="GMI35179.1"/>
    </source>
</evidence>
<evidence type="ECO:0000256" key="5">
    <source>
        <dbReference type="ARBA" id="ARBA00022015"/>
    </source>
</evidence>
<dbReference type="GO" id="GO:0034454">
    <property type="term" value="P:microtubule anchoring at centrosome"/>
    <property type="evidence" value="ECO:0007669"/>
    <property type="project" value="TreeGrafter"/>
</dbReference>
<feature type="region of interest" description="Disordered" evidence="11">
    <location>
        <begin position="102"/>
        <end position="130"/>
    </location>
</feature>
<evidence type="ECO:0000256" key="6">
    <source>
        <dbReference type="ARBA" id="ARBA00022490"/>
    </source>
</evidence>
<feature type="compositionally biased region" description="Gly residues" evidence="11">
    <location>
        <begin position="177"/>
        <end position="187"/>
    </location>
</feature>
<dbReference type="GO" id="GO:0036064">
    <property type="term" value="C:ciliary basal body"/>
    <property type="evidence" value="ECO:0007669"/>
    <property type="project" value="TreeGrafter"/>
</dbReference>
<keyword evidence="7" id="KW-0970">Cilium biogenesis/degradation</keyword>
<dbReference type="PANTHER" id="PTHR31539:SF1">
    <property type="entry name" value="CENTROSOMAL PROTEIN OF 19 KDA"/>
    <property type="match status" value="1"/>
</dbReference>
<dbReference type="PANTHER" id="PTHR31539">
    <property type="entry name" value="CENTROSOMAL PROTEIN OF 19K CEP19"/>
    <property type="match status" value="1"/>
</dbReference>
<evidence type="ECO:0000256" key="8">
    <source>
        <dbReference type="ARBA" id="ARBA00023069"/>
    </source>
</evidence>
<feature type="compositionally biased region" description="Acidic residues" evidence="11">
    <location>
        <begin position="206"/>
        <end position="222"/>
    </location>
</feature>
<evidence type="ECO:0000256" key="10">
    <source>
        <dbReference type="ARBA" id="ARBA00023273"/>
    </source>
</evidence>
<evidence type="ECO:0000256" key="7">
    <source>
        <dbReference type="ARBA" id="ARBA00022794"/>
    </source>
</evidence>
<comment type="subcellular location">
    <subcellularLocation>
        <location evidence="2">Cytoplasm</location>
        <location evidence="2">Cytoskeleton</location>
        <location evidence="2">Cilium basal body</location>
    </subcellularLocation>
    <subcellularLocation>
        <location evidence="1">Cytoplasm</location>
        <location evidence="1">Cytoskeleton</location>
        <location evidence="1">Microtubule organizing center</location>
        <location evidence="1">Centrosome</location>
        <location evidence="1">Centriole</location>
    </subcellularLocation>
    <subcellularLocation>
        <location evidence="3">Cytoplasm</location>
        <location evidence="3">Cytoskeleton</location>
        <location evidence="3">Spindle</location>
    </subcellularLocation>
</comment>
<keyword evidence="10" id="KW-0966">Cell projection</keyword>
<reference evidence="13" key="1">
    <citation type="journal article" date="2023" name="Commun. Biol.">
        <title>Genome analysis of Parmales, the sister group of diatoms, reveals the evolutionary specialization of diatoms from phago-mixotrophs to photoautotrophs.</title>
        <authorList>
            <person name="Ban H."/>
            <person name="Sato S."/>
            <person name="Yoshikawa S."/>
            <person name="Yamada K."/>
            <person name="Nakamura Y."/>
            <person name="Ichinomiya M."/>
            <person name="Sato N."/>
            <person name="Blanc-Mathieu R."/>
            <person name="Endo H."/>
            <person name="Kuwata A."/>
            <person name="Ogata H."/>
        </authorList>
    </citation>
    <scope>NUCLEOTIDE SEQUENCE [LARGE SCALE GENOMIC DNA]</scope>
</reference>
<protein>
    <recommendedName>
        <fullName evidence="5">Centrosomal protein of 19 kDa</fullName>
    </recommendedName>
</protein>
<dbReference type="GO" id="GO:0000922">
    <property type="term" value="C:spindle pole"/>
    <property type="evidence" value="ECO:0007669"/>
    <property type="project" value="TreeGrafter"/>
</dbReference>
<organism evidence="12 13">
    <name type="scientific">Triparma columacea</name>
    <dbReference type="NCBI Taxonomy" id="722753"/>
    <lineage>
        <taxon>Eukaryota</taxon>
        <taxon>Sar</taxon>
        <taxon>Stramenopiles</taxon>
        <taxon>Ochrophyta</taxon>
        <taxon>Bolidophyceae</taxon>
        <taxon>Parmales</taxon>
        <taxon>Triparmaceae</taxon>
        <taxon>Triparma</taxon>
    </lineage>
</organism>
<dbReference type="GO" id="GO:0097712">
    <property type="term" value="P:vesicle targeting, trans-Golgi to periciliary membrane compartment"/>
    <property type="evidence" value="ECO:0007669"/>
    <property type="project" value="TreeGrafter"/>
</dbReference>
<comment type="caution">
    <text evidence="12">The sequence shown here is derived from an EMBL/GenBank/DDBJ whole genome shotgun (WGS) entry which is preliminary data.</text>
</comment>
<evidence type="ECO:0000313" key="13">
    <source>
        <dbReference type="Proteomes" id="UP001165065"/>
    </source>
</evidence>
<keyword evidence="8" id="KW-0969">Cilium</keyword>
<dbReference type="InterPro" id="IPR029412">
    <property type="entry name" value="CEP19"/>
</dbReference>
<feature type="compositionally biased region" description="Basic and acidic residues" evidence="11">
    <location>
        <begin position="188"/>
        <end position="200"/>
    </location>
</feature>
<sequence>MSSTLIVTKVGCTFLPPSIHVEYSPPSSPPHGVNKGVCHRVIELKSLESSYSIKDAGEAGRITDVIMKRYKEYLEGVGRDVIVRMVKGIIDAKGKLKDIEEEKMKKEKEEEEAKTKQKKEEVKQKEEVVGLSDTKSEASVGVGRRMGKGPLGKALLATRSGDKIGLQGYSYKAKVPGVGGTTVTGGKEGGEGKKDNKMVDYFESGESTDEYGSEDDSFEEDSSQGSVGGVPGGGGGGGKDQIAQPQEKGTAVTKTNVEGAEEGKVRSVVRADMSSLPSADPTLVKSLAAYGDLNKVTDEQLDKVKSEMDVHFESNRVKKGDEGFVWDKQVEFEEGDEESSWD</sequence>
<dbReference type="Proteomes" id="UP001165065">
    <property type="component" value="Unassembled WGS sequence"/>
</dbReference>
<dbReference type="AlphaFoldDB" id="A0A9W7G7S7"/>
<keyword evidence="9" id="KW-0206">Cytoskeleton</keyword>
<evidence type="ECO:0000256" key="4">
    <source>
        <dbReference type="ARBA" id="ARBA00009371"/>
    </source>
</evidence>
<evidence type="ECO:0000256" key="9">
    <source>
        <dbReference type="ARBA" id="ARBA00023212"/>
    </source>
</evidence>
<proteinExistence type="inferred from homology"/>
<dbReference type="Pfam" id="PF14933">
    <property type="entry name" value="CEP19"/>
    <property type="match status" value="1"/>
</dbReference>
<evidence type="ECO:0000256" key="11">
    <source>
        <dbReference type="SAM" id="MobiDB-lite"/>
    </source>
</evidence>
<feature type="compositionally biased region" description="Gly residues" evidence="11">
    <location>
        <begin position="226"/>
        <end position="239"/>
    </location>
</feature>
<dbReference type="EMBL" id="BRYA01000052">
    <property type="protein sequence ID" value="GMI35179.1"/>
    <property type="molecule type" value="Genomic_DNA"/>
</dbReference>
<evidence type="ECO:0000256" key="2">
    <source>
        <dbReference type="ARBA" id="ARBA00004120"/>
    </source>
</evidence>